<dbReference type="STRING" id="272562.CA_C1446"/>
<gene>
    <name evidence="1" type="ordered locus">CA_C1446</name>
</gene>
<proteinExistence type="predicted"/>
<sequence>MIICIFKYKPYEEKTNFLRNIRMVMTNG</sequence>
<evidence type="ECO:0000313" key="1">
    <source>
        <dbReference type="EMBL" id="AAK79414.1"/>
    </source>
</evidence>
<evidence type="ECO:0000313" key="2">
    <source>
        <dbReference type="Proteomes" id="UP000000814"/>
    </source>
</evidence>
<accession>Q97J40</accession>
<keyword evidence="2" id="KW-1185">Reference proteome</keyword>
<dbReference type="KEGG" id="cac:CA_C1446"/>
<organism evidence="1 2">
    <name type="scientific">Clostridium acetobutylicum (strain ATCC 824 / DSM 792 / JCM 1419 / IAM 19013 / LMG 5710 / NBRC 13948 / NRRL B-527 / VKM B-1787 / 2291 / W)</name>
    <dbReference type="NCBI Taxonomy" id="272562"/>
    <lineage>
        <taxon>Bacteria</taxon>
        <taxon>Bacillati</taxon>
        <taxon>Bacillota</taxon>
        <taxon>Clostridia</taxon>
        <taxon>Eubacteriales</taxon>
        <taxon>Clostridiaceae</taxon>
        <taxon>Clostridium</taxon>
    </lineage>
</organism>
<dbReference type="Proteomes" id="UP000000814">
    <property type="component" value="Chromosome"/>
</dbReference>
<name>Q97J40_CLOAB</name>
<protein>
    <submittedName>
        <fullName evidence="1">Uncharacterized protein</fullName>
    </submittedName>
</protein>
<dbReference type="AlphaFoldDB" id="Q97J40"/>
<dbReference type="PIR" id="C97078">
    <property type="entry name" value="C97078"/>
</dbReference>
<dbReference type="EMBL" id="AE001437">
    <property type="protein sequence ID" value="AAK79414.1"/>
    <property type="molecule type" value="Genomic_DNA"/>
</dbReference>
<dbReference type="HOGENOM" id="CLU_3412472_0_0_9"/>
<reference evidence="1 2" key="1">
    <citation type="journal article" date="2001" name="J. Bacteriol.">
        <title>Genome sequence and comparative analysis of the solvent-producing bacterium Clostridium acetobutylicum.</title>
        <authorList>
            <person name="Nolling J."/>
            <person name="Breton G."/>
            <person name="Omelchenko M.V."/>
            <person name="Makarova K.S."/>
            <person name="Zeng Q."/>
            <person name="Gibson R."/>
            <person name="Lee H.M."/>
            <person name="Dubois J."/>
            <person name="Qiu D."/>
            <person name="Hitti J."/>
            <person name="Wolf Y.I."/>
            <person name="Tatusov R.L."/>
            <person name="Sabathe F."/>
            <person name="Doucette-Stamm L."/>
            <person name="Soucaille P."/>
            <person name="Daly M.J."/>
            <person name="Bennett G.N."/>
            <person name="Koonin E.V."/>
            <person name="Smith D.R."/>
        </authorList>
    </citation>
    <scope>NUCLEOTIDE SEQUENCE [LARGE SCALE GENOMIC DNA]</scope>
    <source>
        <strain evidence="2">ATCC 824 / DSM 792 / JCM 1419 / LMG 5710 / VKM B-1787</strain>
    </source>
</reference>